<name>A0AAE1NNZ4_9EUCA</name>
<feature type="compositionally biased region" description="Basic residues" evidence="1">
    <location>
        <begin position="1"/>
        <end position="10"/>
    </location>
</feature>
<dbReference type="Proteomes" id="UP001292094">
    <property type="component" value="Unassembled WGS sequence"/>
</dbReference>
<organism evidence="2 3">
    <name type="scientific">Petrolisthes manimaculis</name>
    <dbReference type="NCBI Taxonomy" id="1843537"/>
    <lineage>
        <taxon>Eukaryota</taxon>
        <taxon>Metazoa</taxon>
        <taxon>Ecdysozoa</taxon>
        <taxon>Arthropoda</taxon>
        <taxon>Crustacea</taxon>
        <taxon>Multicrustacea</taxon>
        <taxon>Malacostraca</taxon>
        <taxon>Eumalacostraca</taxon>
        <taxon>Eucarida</taxon>
        <taxon>Decapoda</taxon>
        <taxon>Pleocyemata</taxon>
        <taxon>Anomura</taxon>
        <taxon>Galatheoidea</taxon>
        <taxon>Porcellanidae</taxon>
        <taxon>Petrolisthes</taxon>
    </lineage>
</organism>
<accession>A0AAE1NNZ4</accession>
<sequence length="110" mass="12024">MWTTLSRHRTTSTTPTPQPALRHHTHLQCVKPRLHHPRQTQHSSYSGYRTTTTLSPLHAPAAPNTGPTPTTALHTYTTAVGITNLSEPKTCTGAARGPMLLPPAFRTPRS</sequence>
<protein>
    <submittedName>
        <fullName evidence="2">Uncharacterized protein</fullName>
    </submittedName>
</protein>
<feature type="compositionally biased region" description="Basic residues" evidence="1">
    <location>
        <begin position="21"/>
        <end position="39"/>
    </location>
</feature>
<evidence type="ECO:0000256" key="1">
    <source>
        <dbReference type="SAM" id="MobiDB-lite"/>
    </source>
</evidence>
<feature type="region of interest" description="Disordered" evidence="1">
    <location>
        <begin position="87"/>
        <end position="110"/>
    </location>
</feature>
<keyword evidence="3" id="KW-1185">Reference proteome</keyword>
<evidence type="ECO:0000313" key="2">
    <source>
        <dbReference type="EMBL" id="KAK4293488.1"/>
    </source>
</evidence>
<dbReference type="AlphaFoldDB" id="A0AAE1NNZ4"/>
<feature type="compositionally biased region" description="Low complexity" evidence="1">
    <location>
        <begin position="59"/>
        <end position="72"/>
    </location>
</feature>
<evidence type="ECO:0000313" key="3">
    <source>
        <dbReference type="Proteomes" id="UP001292094"/>
    </source>
</evidence>
<feature type="region of interest" description="Disordered" evidence="1">
    <location>
        <begin position="1"/>
        <end position="72"/>
    </location>
</feature>
<comment type="caution">
    <text evidence="2">The sequence shown here is derived from an EMBL/GenBank/DDBJ whole genome shotgun (WGS) entry which is preliminary data.</text>
</comment>
<proteinExistence type="predicted"/>
<gene>
    <name evidence="2" type="ORF">Pmani_033818</name>
</gene>
<feature type="compositionally biased region" description="Polar residues" evidence="1">
    <location>
        <begin position="40"/>
        <end position="55"/>
    </location>
</feature>
<dbReference type="EMBL" id="JAWZYT010004534">
    <property type="protein sequence ID" value="KAK4293488.1"/>
    <property type="molecule type" value="Genomic_DNA"/>
</dbReference>
<reference evidence="2" key="1">
    <citation type="submission" date="2023-11" db="EMBL/GenBank/DDBJ databases">
        <title>Genome assemblies of two species of porcelain crab, Petrolisthes cinctipes and Petrolisthes manimaculis (Anomura: Porcellanidae).</title>
        <authorList>
            <person name="Angst P."/>
        </authorList>
    </citation>
    <scope>NUCLEOTIDE SEQUENCE</scope>
    <source>
        <strain evidence="2">PB745_02</strain>
        <tissue evidence="2">Gill</tissue>
    </source>
</reference>